<comment type="caution">
    <text evidence="1">The sequence shown here is derived from an EMBL/GenBank/DDBJ whole genome shotgun (WGS) entry which is preliminary data.</text>
</comment>
<dbReference type="Proteomes" id="UP001367508">
    <property type="component" value="Unassembled WGS sequence"/>
</dbReference>
<gene>
    <name evidence="1" type="ORF">VNO77_02849</name>
</gene>
<dbReference type="AlphaFoldDB" id="A0AAN9MZB3"/>
<evidence type="ECO:0000313" key="1">
    <source>
        <dbReference type="EMBL" id="KAK7360834.1"/>
    </source>
</evidence>
<name>A0AAN9MZB3_CANGL</name>
<sequence>MDLVVSIFILEEEWAWLHGCYIRVVANRTDIHEIYEELESDGITCLTPILMGDEQDECMEGGDSENKCRQEGKENEGEIAIAIKRMTQEECLSNTPIYYQDGSFDKQTKGKIGSSNGKKIGRSKKDTRCKGEGVIWSIEAPRTILELGELLGVVRDEADESLKLGVKNLVVKETGGFKTN</sequence>
<accession>A0AAN9MZB3</accession>
<organism evidence="1 2">
    <name type="scientific">Canavalia gladiata</name>
    <name type="common">Sword bean</name>
    <name type="synonym">Dolichos gladiatus</name>
    <dbReference type="NCBI Taxonomy" id="3824"/>
    <lineage>
        <taxon>Eukaryota</taxon>
        <taxon>Viridiplantae</taxon>
        <taxon>Streptophyta</taxon>
        <taxon>Embryophyta</taxon>
        <taxon>Tracheophyta</taxon>
        <taxon>Spermatophyta</taxon>
        <taxon>Magnoliopsida</taxon>
        <taxon>eudicotyledons</taxon>
        <taxon>Gunneridae</taxon>
        <taxon>Pentapetalae</taxon>
        <taxon>rosids</taxon>
        <taxon>fabids</taxon>
        <taxon>Fabales</taxon>
        <taxon>Fabaceae</taxon>
        <taxon>Papilionoideae</taxon>
        <taxon>50 kb inversion clade</taxon>
        <taxon>NPAAA clade</taxon>
        <taxon>indigoferoid/millettioid clade</taxon>
        <taxon>Phaseoleae</taxon>
        <taxon>Canavalia</taxon>
    </lineage>
</organism>
<reference evidence="1 2" key="1">
    <citation type="submission" date="2024-01" db="EMBL/GenBank/DDBJ databases">
        <title>The genomes of 5 underutilized Papilionoideae crops provide insights into root nodulation and disease resistanc.</title>
        <authorList>
            <person name="Jiang F."/>
        </authorList>
    </citation>
    <scope>NUCLEOTIDE SEQUENCE [LARGE SCALE GENOMIC DNA]</scope>
    <source>
        <strain evidence="1">LVBAO_FW01</strain>
        <tissue evidence="1">Leaves</tissue>
    </source>
</reference>
<proteinExistence type="predicted"/>
<evidence type="ECO:0000313" key="2">
    <source>
        <dbReference type="Proteomes" id="UP001367508"/>
    </source>
</evidence>
<protein>
    <submittedName>
        <fullName evidence="1">Uncharacterized protein</fullName>
    </submittedName>
</protein>
<keyword evidence="2" id="KW-1185">Reference proteome</keyword>
<dbReference type="EMBL" id="JAYMYQ010000001">
    <property type="protein sequence ID" value="KAK7360834.1"/>
    <property type="molecule type" value="Genomic_DNA"/>
</dbReference>